<evidence type="ECO:0000313" key="2">
    <source>
        <dbReference type="EMBL" id="MBO1075585.1"/>
    </source>
</evidence>
<feature type="compositionally biased region" description="Basic and acidic residues" evidence="1">
    <location>
        <begin position="163"/>
        <end position="184"/>
    </location>
</feature>
<keyword evidence="3" id="KW-1185">Reference proteome</keyword>
<dbReference type="EMBL" id="JACTNF010000013">
    <property type="protein sequence ID" value="MBO1075585.1"/>
    <property type="molecule type" value="Genomic_DNA"/>
</dbReference>
<name>A0ABS3KDS8_9PROT</name>
<gene>
    <name evidence="2" type="ORF">IAI60_13300</name>
</gene>
<reference evidence="2 3" key="1">
    <citation type="submission" date="2020-09" db="EMBL/GenBank/DDBJ databases">
        <title>Roseomonas.</title>
        <authorList>
            <person name="Zhu W."/>
        </authorList>
    </citation>
    <scope>NUCLEOTIDE SEQUENCE [LARGE SCALE GENOMIC DNA]</scope>
    <source>
        <strain evidence="2 3">1311</strain>
    </source>
</reference>
<dbReference type="RefSeq" id="WP_207447904.1">
    <property type="nucleotide sequence ID" value="NZ_CP061091.1"/>
</dbReference>
<comment type="caution">
    <text evidence="2">The sequence shown here is derived from an EMBL/GenBank/DDBJ whole genome shotgun (WGS) entry which is preliminary data.</text>
</comment>
<sequence length="184" mass="19825">MIRTVTGLFDTRGAAESVIHHLISHDEVDRSRVVLHGRAKADDGFEHQGIWISLLHLFVPDQDRHAYSEAIRRGGYVVSVELPEDKIPHVMLVFETHGAIDFDARQAQWRAEGWRGYQPPTQAPVAGIGVATGMGIGNVAGGPSTGAAPGGMAANPEAAARGGRRDESIGDGRIRSYIKDSTPR</sequence>
<evidence type="ECO:0000256" key="1">
    <source>
        <dbReference type="SAM" id="MobiDB-lite"/>
    </source>
</evidence>
<feature type="region of interest" description="Disordered" evidence="1">
    <location>
        <begin position="145"/>
        <end position="184"/>
    </location>
</feature>
<organism evidence="2 3">
    <name type="scientific">Roseomonas marmotae</name>
    <dbReference type="NCBI Taxonomy" id="2768161"/>
    <lineage>
        <taxon>Bacteria</taxon>
        <taxon>Pseudomonadati</taxon>
        <taxon>Pseudomonadota</taxon>
        <taxon>Alphaproteobacteria</taxon>
        <taxon>Acetobacterales</taxon>
        <taxon>Roseomonadaceae</taxon>
        <taxon>Roseomonas</taxon>
    </lineage>
</organism>
<dbReference type="Proteomes" id="UP001518990">
    <property type="component" value="Unassembled WGS sequence"/>
</dbReference>
<accession>A0ABS3KDS8</accession>
<evidence type="ECO:0000313" key="3">
    <source>
        <dbReference type="Proteomes" id="UP001518990"/>
    </source>
</evidence>
<proteinExistence type="predicted"/>
<feature type="compositionally biased region" description="Low complexity" evidence="1">
    <location>
        <begin position="145"/>
        <end position="154"/>
    </location>
</feature>
<protein>
    <submittedName>
        <fullName evidence="2">Uncharacterized protein</fullName>
    </submittedName>
</protein>